<gene>
    <name evidence="1" type="ORF">CLUMA_CG001200</name>
</gene>
<name>A0A1J1HLR0_9DIPT</name>
<sequence length="77" mass="9140">MTLWMTYRKPHKAVHSHQTSANFGNNNCLRRMRISKALKETNRLSNLSHRMKTKTEIQASNLVEDFHAFFLMTNKYL</sequence>
<protein>
    <submittedName>
        <fullName evidence="1">CLUMA_CG001200, isoform A</fullName>
    </submittedName>
</protein>
<evidence type="ECO:0000313" key="2">
    <source>
        <dbReference type="Proteomes" id="UP000183832"/>
    </source>
</evidence>
<dbReference type="AlphaFoldDB" id="A0A1J1HLR0"/>
<evidence type="ECO:0000313" key="1">
    <source>
        <dbReference type="EMBL" id="CRK87398.1"/>
    </source>
</evidence>
<dbReference type="Proteomes" id="UP000183832">
    <property type="component" value="Unassembled WGS sequence"/>
</dbReference>
<dbReference type="EMBL" id="CVRI01000004">
    <property type="protein sequence ID" value="CRK87398.1"/>
    <property type="molecule type" value="Genomic_DNA"/>
</dbReference>
<accession>A0A1J1HLR0</accession>
<organism evidence="1 2">
    <name type="scientific">Clunio marinus</name>
    <dbReference type="NCBI Taxonomy" id="568069"/>
    <lineage>
        <taxon>Eukaryota</taxon>
        <taxon>Metazoa</taxon>
        <taxon>Ecdysozoa</taxon>
        <taxon>Arthropoda</taxon>
        <taxon>Hexapoda</taxon>
        <taxon>Insecta</taxon>
        <taxon>Pterygota</taxon>
        <taxon>Neoptera</taxon>
        <taxon>Endopterygota</taxon>
        <taxon>Diptera</taxon>
        <taxon>Nematocera</taxon>
        <taxon>Chironomoidea</taxon>
        <taxon>Chironomidae</taxon>
        <taxon>Clunio</taxon>
    </lineage>
</organism>
<reference evidence="1 2" key="1">
    <citation type="submission" date="2015-04" db="EMBL/GenBank/DDBJ databases">
        <authorList>
            <person name="Syromyatnikov M.Y."/>
            <person name="Popov V.N."/>
        </authorList>
    </citation>
    <scope>NUCLEOTIDE SEQUENCE [LARGE SCALE GENOMIC DNA]</scope>
</reference>
<proteinExistence type="predicted"/>
<keyword evidence="2" id="KW-1185">Reference proteome</keyword>